<reference evidence="3" key="1">
    <citation type="journal article" date="2015" name="Genome Announc.">
        <title>Draft genome sequence of the fungus Penicillium brasilianum MG11.</title>
        <authorList>
            <person name="Horn F."/>
            <person name="Linde J."/>
            <person name="Mattern D.J."/>
            <person name="Walther G."/>
            <person name="Guthke R."/>
            <person name="Brakhage A.A."/>
            <person name="Valiante V."/>
        </authorList>
    </citation>
    <scope>NUCLEOTIDE SEQUENCE [LARGE SCALE GENOMIC DNA]</scope>
    <source>
        <strain evidence="3">MG11</strain>
    </source>
</reference>
<dbReference type="AlphaFoldDB" id="A0A0F7TVI2"/>
<sequence length="599" mass="66329">MGKGLARLIGSGIGFTSEAIHAARHRKTDSTSASNSETPRSLPGTGRENDQYVVSDSEQADAFIDRGITEGSDESKVPGYLELQVNDQTQEFAEEKRESHNPGADYVDREDSGSVYSRDNVMRSLDEDEAAWQLDEAAEQWELPAYEEAERQSGHAATQNPESEHAPMTENDSEETKEKKREAMVRALVQMAGPPGPVRRLPCPVIIPQRRPGAKKRGFVRAYAPVLADCGISQDVFVKFISDFHKSSQASLWLQVVVVAANVTGFSPSLAVALTATAIAIVAETAMQLQIRDRTNTYLDKVNRELFMPRGQYAMVMKFKDHYPSQKQGSSGSFADMLGGLFSTEKVNVSQSGAKSEVNPASTQPTQSNILEFNAAATISKFTHSEEHPEMTAWTKKMKHYRDVSGRTHGALELPECAPLIFPDIDRAAMRVREGKEPKSKLASGRTWVRDYIDRKSQAEFEASHKGSALAVPESGRKGFTSRYNDPNHPANNGNLLSTLTGGFYTPKPGLIERAGMAIKESQDKKRAAQGLPPSEPWKDKLRRKKKEQIGRLKILQEDVVYLMIVNMPTEEELTTSVAELRHLMETEGRTLPPGHSRR</sequence>
<name>A0A0F7TVI2_PENBI</name>
<feature type="region of interest" description="Disordered" evidence="1">
    <location>
        <begin position="464"/>
        <end position="495"/>
    </location>
</feature>
<proteinExistence type="predicted"/>
<accession>A0A0F7TVI2</accession>
<dbReference type="InterPro" id="IPR053221">
    <property type="entry name" value="Burnettramic_acid_biosynth"/>
</dbReference>
<dbReference type="EMBL" id="CDHK01000009">
    <property type="protein sequence ID" value="CEJ60728.1"/>
    <property type="molecule type" value="Genomic_DNA"/>
</dbReference>
<feature type="compositionally biased region" description="Polar residues" evidence="1">
    <location>
        <begin position="30"/>
        <end position="39"/>
    </location>
</feature>
<dbReference type="OrthoDB" id="3433125at2759"/>
<protein>
    <submittedName>
        <fullName evidence="2">Uncharacterized protein</fullName>
    </submittedName>
</protein>
<keyword evidence="3" id="KW-1185">Reference proteome</keyword>
<feature type="region of interest" description="Disordered" evidence="1">
    <location>
        <begin position="521"/>
        <end position="544"/>
    </location>
</feature>
<evidence type="ECO:0000313" key="3">
    <source>
        <dbReference type="Proteomes" id="UP000042958"/>
    </source>
</evidence>
<feature type="region of interest" description="Disordered" evidence="1">
    <location>
        <begin position="148"/>
        <end position="179"/>
    </location>
</feature>
<evidence type="ECO:0000313" key="2">
    <source>
        <dbReference type="EMBL" id="CEJ60728.1"/>
    </source>
</evidence>
<gene>
    <name evidence="2" type="ORF">PMG11_09291</name>
</gene>
<evidence type="ECO:0000256" key="1">
    <source>
        <dbReference type="SAM" id="MobiDB-lite"/>
    </source>
</evidence>
<dbReference type="Proteomes" id="UP000042958">
    <property type="component" value="Unassembled WGS sequence"/>
</dbReference>
<feature type="compositionally biased region" description="Basic and acidic residues" evidence="1">
    <location>
        <begin position="93"/>
        <end position="112"/>
    </location>
</feature>
<organism evidence="2 3">
    <name type="scientific">Penicillium brasilianum</name>
    <dbReference type="NCBI Taxonomy" id="104259"/>
    <lineage>
        <taxon>Eukaryota</taxon>
        <taxon>Fungi</taxon>
        <taxon>Dikarya</taxon>
        <taxon>Ascomycota</taxon>
        <taxon>Pezizomycotina</taxon>
        <taxon>Eurotiomycetes</taxon>
        <taxon>Eurotiomycetidae</taxon>
        <taxon>Eurotiales</taxon>
        <taxon>Aspergillaceae</taxon>
        <taxon>Penicillium</taxon>
    </lineage>
</organism>
<dbReference type="PANTHER" id="PTHR38887:SF1">
    <property type="entry name" value="RAS MODIFICATION PROTEIN ERF4"/>
    <property type="match status" value="1"/>
</dbReference>
<feature type="compositionally biased region" description="Basic and acidic residues" evidence="1">
    <location>
        <begin position="63"/>
        <end position="76"/>
    </location>
</feature>
<feature type="region of interest" description="Disordered" evidence="1">
    <location>
        <begin position="21"/>
        <end position="112"/>
    </location>
</feature>
<dbReference type="PANTHER" id="PTHR38887">
    <property type="entry name" value="CHROMOSOME 21, WHOLE GENOME SHOTGUN SEQUENCE"/>
    <property type="match status" value="1"/>
</dbReference>
<feature type="compositionally biased region" description="Polar residues" evidence="1">
    <location>
        <begin position="482"/>
        <end position="495"/>
    </location>
</feature>